<dbReference type="Gene3D" id="1.10.3210.10">
    <property type="entry name" value="Hypothetical protein af1432"/>
    <property type="match status" value="1"/>
</dbReference>
<dbReference type="CDD" id="cd24006">
    <property type="entry name" value="ASKHA_NBD_PPX_GppA"/>
    <property type="match status" value="1"/>
</dbReference>
<evidence type="ECO:0000313" key="4">
    <source>
        <dbReference type="EMBL" id="QDV81288.1"/>
    </source>
</evidence>
<dbReference type="InterPro" id="IPR043129">
    <property type="entry name" value="ATPase_NBD"/>
</dbReference>
<dbReference type="GO" id="GO:0004309">
    <property type="term" value="F:exopolyphosphatase activity"/>
    <property type="evidence" value="ECO:0007669"/>
    <property type="project" value="UniProtKB-EC"/>
</dbReference>
<dbReference type="PIRSF" id="PIRSF001267">
    <property type="entry name" value="Pyrophosphatase_GppA_Ppx"/>
    <property type="match status" value="1"/>
</dbReference>
<dbReference type="PANTHER" id="PTHR30005:SF0">
    <property type="entry name" value="RETROGRADE REGULATION PROTEIN 2"/>
    <property type="match status" value="1"/>
</dbReference>
<dbReference type="SUPFAM" id="SSF53067">
    <property type="entry name" value="Actin-like ATPase domain"/>
    <property type="match status" value="2"/>
</dbReference>
<dbReference type="Pfam" id="PF21447">
    <property type="entry name" value="Ppx-GppA_III"/>
    <property type="match status" value="1"/>
</dbReference>
<evidence type="ECO:0000259" key="3">
    <source>
        <dbReference type="Pfam" id="PF21447"/>
    </source>
</evidence>
<evidence type="ECO:0000259" key="2">
    <source>
        <dbReference type="Pfam" id="PF02541"/>
    </source>
</evidence>
<dbReference type="Pfam" id="PF02541">
    <property type="entry name" value="Ppx-GppA"/>
    <property type="match status" value="1"/>
</dbReference>
<proteinExistence type="predicted"/>
<reference evidence="4 5" key="1">
    <citation type="submission" date="2019-02" db="EMBL/GenBank/DDBJ databases">
        <title>Deep-cultivation of Planctomycetes and their phenomic and genomic characterization uncovers novel biology.</title>
        <authorList>
            <person name="Wiegand S."/>
            <person name="Jogler M."/>
            <person name="Boedeker C."/>
            <person name="Pinto D."/>
            <person name="Vollmers J."/>
            <person name="Rivas-Marin E."/>
            <person name="Kohn T."/>
            <person name="Peeters S.H."/>
            <person name="Heuer A."/>
            <person name="Rast P."/>
            <person name="Oberbeckmann S."/>
            <person name="Bunk B."/>
            <person name="Jeske O."/>
            <person name="Meyerdierks A."/>
            <person name="Storesund J.E."/>
            <person name="Kallscheuer N."/>
            <person name="Luecker S."/>
            <person name="Lage O.M."/>
            <person name="Pohl T."/>
            <person name="Merkel B.J."/>
            <person name="Hornburger P."/>
            <person name="Mueller R.-W."/>
            <person name="Bruemmer F."/>
            <person name="Labrenz M."/>
            <person name="Spormann A.M."/>
            <person name="Op den Camp H."/>
            <person name="Overmann J."/>
            <person name="Amann R."/>
            <person name="Jetten M.S.M."/>
            <person name="Mascher T."/>
            <person name="Medema M.H."/>
            <person name="Devos D.P."/>
            <person name="Kaster A.-K."/>
            <person name="Ovreas L."/>
            <person name="Rohde M."/>
            <person name="Galperin M.Y."/>
            <person name="Jogler C."/>
        </authorList>
    </citation>
    <scope>NUCLEOTIDE SEQUENCE [LARGE SCALE GENOMIC DNA]</scope>
    <source>
        <strain evidence="4 5">TBK1r</strain>
    </source>
</reference>
<keyword evidence="5" id="KW-1185">Reference proteome</keyword>
<dbReference type="Proteomes" id="UP000318081">
    <property type="component" value="Chromosome"/>
</dbReference>
<dbReference type="InterPro" id="IPR050273">
    <property type="entry name" value="GppA/Ppx_hydrolase"/>
</dbReference>
<dbReference type="EC" id="3.6.1.11" evidence="4"/>
<dbReference type="InterPro" id="IPR003695">
    <property type="entry name" value="Ppx_GppA_N"/>
</dbReference>
<evidence type="ECO:0000256" key="1">
    <source>
        <dbReference type="ARBA" id="ARBA00022801"/>
    </source>
</evidence>
<dbReference type="EMBL" id="CP036432">
    <property type="protein sequence ID" value="QDV81288.1"/>
    <property type="molecule type" value="Genomic_DNA"/>
</dbReference>
<accession>A0ABX5XH19</accession>
<evidence type="ECO:0000313" key="5">
    <source>
        <dbReference type="Proteomes" id="UP000318081"/>
    </source>
</evidence>
<dbReference type="Gene3D" id="3.30.420.40">
    <property type="match status" value="1"/>
</dbReference>
<keyword evidence="1 4" id="KW-0378">Hydrolase</keyword>
<dbReference type="SUPFAM" id="SSF109604">
    <property type="entry name" value="HD-domain/PDEase-like"/>
    <property type="match status" value="1"/>
</dbReference>
<feature type="domain" description="Ppx/GppA phosphatase N-terminal" evidence="2">
    <location>
        <begin position="46"/>
        <end position="335"/>
    </location>
</feature>
<protein>
    <submittedName>
        <fullName evidence="4">Exopolyphosphatase</fullName>
        <ecNumber evidence="4">3.6.1.11</ecNumber>
    </submittedName>
</protein>
<dbReference type="PANTHER" id="PTHR30005">
    <property type="entry name" value="EXOPOLYPHOSPHATASE"/>
    <property type="match status" value="1"/>
</dbReference>
<dbReference type="InterPro" id="IPR048950">
    <property type="entry name" value="Ppx_GppA_C"/>
</dbReference>
<sequence>MKRMKISMSSSPVKEADVGQLEPAASTIQRVVAVIDIGATAMRMAVAEIHAGAKVRMLDQLVQPVQLGKEAFETRRLSRKSTERVVSVLSQYQRVLREYGIEGTSDIRVVGTSAVREASNRLAFADRVYTATGLHVEPIDEAEVNRITYMGITPQLLANAELSNGKAMVLEVGGGSTEVLIVRSGNVLASNSFRLGSLRMLQAIDLARAGVDRRRALLENHINRTLNQLSDFVRGDSQLNLVAVGGDIRLATRLIVDDWQPGELAVMPTKSLTELTDTVLKMGDDEIVKRFDASFIEAETLGPALLAYAMLAKQFRLEHVYVSDTNLREGLLKDIAVGGSWTAEFRNQIVRSALSLGRRFHFDEMHARSVAELARKLFDQLRSEHLLDNRHEVILHVAALLHEIGMQINVRSHHKHSLYIIKYSELFGLSRSELLQVGLIARYYRRAPPQPSHTDYMSLDRETRVIVNKLASILRLATALDDTRTSRIREIECQTDGKRLMIHVPGVRDVSLEQIAMKQQAGLFRDVFGLSVVLRAGET</sequence>
<dbReference type="InterPro" id="IPR030673">
    <property type="entry name" value="PyroPPase_GppA_Ppx"/>
</dbReference>
<dbReference type="Gene3D" id="3.30.420.150">
    <property type="entry name" value="Exopolyphosphatase. Domain 2"/>
    <property type="match status" value="1"/>
</dbReference>
<name>A0ABX5XH19_9BACT</name>
<organism evidence="4 5">
    <name type="scientific">Stieleria magnilauensis</name>
    <dbReference type="NCBI Taxonomy" id="2527963"/>
    <lineage>
        <taxon>Bacteria</taxon>
        <taxon>Pseudomonadati</taxon>
        <taxon>Planctomycetota</taxon>
        <taxon>Planctomycetia</taxon>
        <taxon>Pirellulales</taxon>
        <taxon>Pirellulaceae</taxon>
        <taxon>Stieleria</taxon>
    </lineage>
</organism>
<feature type="domain" description="Ppx/GppA phosphatase C-terminal" evidence="3">
    <location>
        <begin position="351"/>
        <end position="497"/>
    </location>
</feature>
<gene>
    <name evidence="4" type="primary">ppx</name>
    <name evidence="4" type="ORF">TBK1r_02030</name>
</gene>